<reference evidence="1" key="1">
    <citation type="submission" date="2015-07" db="EMBL/GenBank/DDBJ databases">
        <title>MeaNS - Measles Nucleotide Surveillance Program.</title>
        <authorList>
            <person name="Tran T."/>
            <person name="Druce J."/>
        </authorList>
    </citation>
    <scope>NUCLEOTIDE SEQUENCE</scope>
    <source>
        <strain evidence="1">UCB-OBI-ISO-001</strain>
        <tissue evidence="1">Gonad</tissue>
    </source>
</reference>
<dbReference type="SUPFAM" id="SSF53098">
    <property type="entry name" value="Ribonuclease H-like"/>
    <property type="match status" value="1"/>
</dbReference>
<dbReference type="PANTHER" id="PTHR45913:SF5">
    <property type="entry name" value="GENERAL TRANSCRIPTION FACTOR II-I REPEAT DOMAIN-CONTAINING PROTEIN 2A-LIKE PROTEIN"/>
    <property type="match status" value="1"/>
</dbReference>
<dbReference type="PANTHER" id="PTHR45913">
    <property type="entry name" value="EPM2A-INTERACTING PROTEIN 1"/>
    <property type="match status" value="1"/>
</dbReference>
<protein>
    <recommendedName>
        <fullName evidence="2">DUF4371 domain-containing protein</fullName>
    </recommendedName>
</protein>
<evidence type="ECO:0000313" key="1">
    <source>
        <dbReference type="EMBL" id="KOF81826.1"/>
    </source>
</evidence>
<proteinExistence type="predicted"/>
<dbReference type="STRING" id="37653.A0A0L8GXP5"/>
<dbReference type="OrthoDB" id="10051404at2759"/>
<name>A0A0L8GXP5_OCTBM</name>
<organism evidence="1">
    <name type="scientific">Octopus bimaculoides</name>
    <name type="common">California two-spotted octopus</name>
    <dbReference type="NCBI Taxonomy" id="37653"/>
    <lineage>
        <taxon>Eukaryota</taxon>
        <taxon>Metazoa</taxon>
        <taxon>Spiralia</taxon>
        <taxon>Lophotrochozoa</taxon>
        <taxon>Mollusca</taxon>
        <taxon>Cephalopoda</taxon>
        <taxon>Coleoidea</taxon>
        <taxon>Octopodiformes</taxon>
        <taxon>Octopoda</taxon>
        <taxon>Incirrata</taxon>
        <taxon>Octopodidae</taxon>
        <taxon>Octopus</taxon>
    </lineage>
</organism>
<dbReference type="AlphaFoldDB" id="A0A0L8GXP5"/>
<accession>A0A0L8GXP5</accession>
<sequence length="318" mass="36448">MRSEKLYCEGEFVNKCILKAAEIVCPFANISLTRNAVANRISDLSADLNRQQKHKVKSFIAFSVAIDESTNITDVAQLAIFLRSVGETLTVTEEFLELVPMMDTTTANDIFISLVGALDRVGVDWARAVSVATDGAPSMGEKQALCWKSVKMDYVMEVVDRTVNFIRTRGLNHHQFDNLLSDIGVTYCLPYHTEVRWLSRGVVLKRFFNLHEEIEQFMEEKGKRVQDLAFSVDITEHLNNLNKMLQGRKKVVTQYFESIRTFKWKLTLWRHNCQCDSDLKNKFTSVDLDTFYQYLLPKHPKLTALAAKVLYMFGNLPL</sequence>
<dbReference type="InterPro" id="IPR012337">
    <property type="entry name" value="RNaseH-like_sf"/>
</dbReference>
<gene>
    <name evidence="1" type="ORF">OCBIM_22026118mg</name>
</gene>
<evidence type="ECO:0008006" key="2">
    <source>
        <dbReference type="Google" id="ProtNLM"/>
    </source>
</evidence>
<dbReference type="EMBL" id="KQ419989">
    <property type="protein sequence ID" value="KOF81826.1"/>
    <property type="molecule type" value="Genomic_DNA"/>
</dbReference>